<reference evidence="3" key="2">
    <citation type="submission" date="2018-07" db="EMBL/GenBank/DDBJ databases">
        <authorList>
            <person name="Quirk P.G."/>
            <person name="Krulwich T.A."/>
        </authorList>
    </citation>
    <scope>NUCLEOTIDE SEQUENCE</scope>
</reference>
<gene>
    <name evidence="3" type="primary">CSON002421</name>
</gene>
<feature type="compositionally biased region" description="Polar residues" evidence="1">
    <location>
        <begin position="110"/>
        <end position="146"/>
    </location>
</feature>
<name>A0A336MWS6_CULSO</name>
<proteinExistence type="predicted"/>
<reference evidence="2" key="1">
    <citation type="submission" date="2018-04" db="EMBL/GenBank/DDBJ databases">
        <authorList>
            <person name="Go L.Y."/>
            <person name="Mitchell J.A."/>
        </authorList>
    </citation>
    <scope>NUCLEOTIDE SEQUENCE</scope>
    <source>
        <tissue evidence="2">Whole organism</tissue>
    </source>
</reference>
<evidence type="ECO:0000313" key="3">
    <source>
        <dbReference type="EMBL" id="SSX30398.1"/>
    </source>
</evidence>
<feature type="region of interest" description="Disordered" evidence="1">
    <location>
        <begin position="91"/>
        <end position="146"/>
    </location>
</feature>
<evidence type="ECO:0000256" key="1">
    <source>
        <dbReference type="SAM" id="MobiDB-lite"/>
    </source>
</evidence>
<protein>
    <submittedName>
        <fullName evidence="3">CSON002421 protein</fullName>
    </submittedName>
</protein>
<organism evidence="3">
    <name type="scientific">Culicoides sonorensis</name>
    <name type="common">Biting midge</name>
    <dbReference type="NCBI Taxonomy" id="179676"/>
    <lineage>
        <taxon>Eukaryota</taxon>
        <taxon>Metazoa</taxon>
        <taxon>Ecdysozoa</taxon>
        <taxon>Arthropoda</taxon>
        <taxon>Hexapoda</taxon>
        <taxon>Insecta</taxon>
        <taxon>Pterygota</taxon>
        <taxon>Neoptera</taxon>
        <taxon>Endopterygota</taxon>
        <taxon>Diptera</taxon>
        <taxon>Nematocera</taxon>
        <taxon>Chironomoidea</taxon>
        <taxon>Ceratopogonidae</taxon>
        <taxon>Ceratopogoninae</taxon>
        <taxon>Culicoides</taxon>
        <taxon>Monoculicoides</taxon>
    </lineage>
</organism>
<dbReference type="AlphaFoldDB" id="A0A336MWS6"/>
<sequence>MADVYEIVAENIINNLQNVNVALENSKIESKVLTPAFSNKLENLKNMVSDENNQNNNNSSEFSPSFNNSENGKEYTREEINEAFTRLRTLPKTFVQPKEKPSVNKKPITKSMSNLTIKSQSKNASKPPSRSNSLVDIHNQTPLTPQKTPKVTELLEKINENKKILEGIKTCSLQYPDTTKFGRERFKLADEFKKALAEITEMVHYLEQNVKAIDKADVDVLLDQELNEMLEQFTKTIKDYNFLQKNSTIEIDQNLKEFELEFPYSSLLEDLKKFLENYC</sequence>
<dbReference type="EMBL" id="UFQT01001404">
    <property type="protein sequence ID" value="SSX30398.1"/>
    <property type="molecule type" value="Genomic_DNA"/>
</dbReference>
<dbReference type="EMBL" id="UFQS01001404">
    <property type="protein sequence ID" value="SSX10716.1"/>
    <property type="molecule type" value="Genomic_DNA"/>
</dbReference>
<feature type="compositionally biased region" description="Low complexity" evidence="1">
    <location>
        <begin position="49"/>
        <end position="70"/>
    </location>
</feature>
<feature type="region of interest" description="Disordered" evidence="1">
    <location>
        <begin position="49"/>
        <end position="73"/>
    </location>
</feature>
<accession>A0A336MWS6</accession>
<evidence type="ECO:0000313" key="2">
    <source>
        <dbReference type="EMBL" id="SSX10716.1"/>
    </source>
</evidence>
<dbReference type="VEuPathDB" id="VectorBase:CSON002421"/>